<keyword evidence="1" id="KW-0812">Transmembrane</keyword>
<proteinExistence type="predicted"/>
<sequence>MWVALMRRSYLKFAWAAPVVAFGVALILLLCIGAVAAALALLWASAAHRTVVRARCRLKERFYARIA</sequence>
<organism evidence="2 3">
    <name type="scientific">Methylobacterium gregans</name>
    <dbReference type="NCBI Taxonomy" id="374424"/>
    <lineage>
        <taxon>Bacteria</taxon>
        <taxon>Pseudomonadati</taxon>
        <taxon>Pseudomonadota</taxon>
        <taxon>Alphaproteobacteria</taxon>
        <taxon>Hyphomicrobiales</taxon>
        <taxon>Methylobacteriaceae</taxon>
        <taxon>Methylobacterium</taxon>
    </lineage>
</organism>
<dbReference type="Proteomes" id="UP001055108">
    <property type="component" value="Unassembled WGS sequence"/>
</dbReference>
<keyword evidence="1" id="KW-1133">Transmembrane helix</keyword>
<protein>
    <submittedName>
        <fullName evidence="2">Uncharacterized protein</fullName>
    </submittedName>
</protein>
<evidence type="ECO:0000313" key="3">
    <source>
        <dbReference type="Proteomes" id="UP001055108"/>
    </source>
</evidence>
<name>A0AA37HM83_9HYPH</name>
<reference evidence="2" key="1">
    <citation type="journal article" date="2016" name="Front. Microbiol.">
        <title>Genome Sequence of the Piezophilic, Mesophilic Sulfate-Reducing Bacterium Desulfovibrio indicus J2T.</title>
        <authorList>
            <person name="Cao J."/>
            <person name="Maignien L."/>
            <person name="Shao Z."/>
            <person name="Alain K."/>
            <person name="Jebbar M."/>
        </authorList>
    </citation>
    <scope>NUCLEOTIDE SEQUENCE</scope>
    <source>
        <strain evidence="2">NBRC 103626</strain>
    </source>
</reference>
<reference evidence="2" key="2">
    <citation type="submission" date="2021-08" db="EMBL/GenBank/DDBJ databases">
        <authorList>
            <person name="Tani A."/>
            <person name="Ola A."/>
            <person name="Ogura Y."/>
            <person name="Katsura K."/>
            <person name="Hayashi T."/>
        </authorList>
    </citation>
    <scope>NUCLEOTIDE SEQUENCE</scope>
    <source>
        <strain evidence="2">NBRC 103626</strain>
    </source>
</reference>
<feature type="transmembrane region" description="Helical" evidence="1">
    <location>
        <begin position="20"/>
        <end position="44"/>
    </location>
</feature>
<dbReference type="EMBL" id="BPQM01000021">
    <property type="protein sequence ID" value="GJD77728.1"/>
    <property type="molecule type" value="Genomic_DNA"/>
</dbReference>
<keyword evidence="1" id="KW-0472">Membrane</keyword>
<keyword evidence="3" id="KW-1185">Reference proteome</keyword>
<evidence type="ECO:0000313" key="2">
    <source>
        <dbReference type="EMBL" id="GJD77728.1"/>
    </source>
</evidence>
<accession>A0AA37HM83</accession>
<gene>
    <name evidence="2" type="ORF">NBEOAGPD_0936</name>
</gene>
<dbReference type="AlphaFoldDB" id="A0AA37HM83"/>
<evidence type="ECO:0000256" key="1">
    <source>
        <dbReference type="SAM" id="Phobius"/>
    </source>
</evidence>
<comment type="caution">
    <text evidence="2">The sequence shown here is derived from an EMBL/GenBank/DDBJ whole genome shotgun (WGS) entry which is preliminary data.</text>
</comment>